<name>A0A9D1NQC4_9FIRM</name>
<evidence type="ECO:0000313" key="4">
    <source>
        <dbReference type="Proteomes" id="UP000823960"/>
    </source>
</evidence>
<keyword evidence="2" id="KW-0732">Signal</keyword>
<accession>A0A9D1NQC4</accession>
<protein>
    <submittedName>
        <fullName evidence="3">Uncharacterized protein</fullName>
    </submittedName>
</protein>
<dbReference type="AlphaFoldDB" id="A0A9D1NQC4"/>
<proteinExistence type="predicted"/>
<evidence type="ECO:0000313" key="3">
    <source>
        <dbReference type="EMBL" id="HIV10876.1"/>
    </source>
</evidence>
<reference evidence="3" key="1">
    <citation type="submission" date="2020-10" db="EMBL/GenBank/DDBJ databases">
        <authorList>
            <person name="Gilroy R."/>
        </authorList>
    </citation>
    <scope>NUCLEOTIDE SEQUENCE</scope>
    <source>
        <strain evidence="3">1370</strain>
    </source>
</reference>
<sequence length="576" mass="58790">MKLKRILSIAISALLCLALLPTAVAAAGGTKVLVNGENILEAADYTVTCGEGTAVYNPVTLELTLNNATINTRGIGTGSAGIVTDGDLTVILVGANVIDLSASTPSASGVWADGNLTISSSSGGSLQSSGALVSWSAGDIKITGSVITVNSQSNNRSSVWSRNGSIYIENSTVTANGSYGALLGGKDIIIAASTVNSSCTVSGYNAIGTSGGKIEIRENSKITASAVSSAIYSTKEMVIDGSVVSSESTSSFGIASASTLAIQNGSDITAKGNGSGLSSGTNITISESKVQAAGATAAGIASNYGRIEVIGGSDITSTGTTAYSAYTGLKLSLQNDNLIELKVGSSESDAQHFDGSPYSAGVTFDSDDMNTLGSYTYAHVRVHTHVFDREVSSTDYLASEATCKEYASYYYSCECGAAGTATFSGTQLAEHVVSSALTYDDAGHWNACSTCDDKLNYEAHTLDFVIERYPTEAVSGSGHYECSVCGYVSASVPTYSAQPIPETVVTPSQPSDEDTSDVTLDEDNVPGSDVTIDEPVQSGQSDEEAESAAPNPQTGLIAPMGIILAAAMAALVGKRG</sequence>
<reference evidence="3" key="2">
    <citation type="journal article" date="2021" name="PeerJ">
        <title>Extensive microbial diversity within the chicken gut microbiome revealed by metagenomics and culture.</title>
        <authorList>
            <person name="Gilroy R."/>
            <person name="Ravi A."/>
            <person name="Getino M."/>
            <person name="Pursley I."/>
            <person name="Horton D.L."/>
            <person name="Alikhan N.F."/>
            <person name="Baker D."/>
            <person name="Gharbi K."/>
            <person name="Hall N."/>
            <person name="Watson M."/>
            <person name="Adriaenssens E.M."/>
            <person name="Foster-Nyarko E."/>
            <person name="Jarju S."/>
            <person name="Secka A."/>
            <person name="Antonio M."/>
            <person name="Oren A."/>
            <person name="Chaudhuri R.R."/>
            <person name="La Ragione R."/>
            <person name="Hildebrand F."/>
            <person name="Pallen M.J."/>
        </authorList>
    </citation>
    <scope>NUCLEOTIDE SEQUENCE</scope>
    <source>
        <strain evidence="3">1370</strain>
    </source>
</reference>
<feature type="signal peptide" evidence="2">
    <location>
        <begin position="1"/>
        <end position="26"/>
    </location>
</feature>
<comment type="caution">
    <text evidence="3">The sequence shown here is derived from an EMBL/GenBank/DDBJ whole genome shotgun (WGS) entry which is preliminary data.</text>
</comment>
<evidence type="ECO:0000256" key="1">
    <source>
        <dbReference type="SAM" id="MobiDB-lite"/>
    </source>
</evidence>
<feature type="chain" id="PRO_5038757978" evidence="2">
    <location>
        <begin position="27"/>
        <end position="576"/>
    </location>
</feature>
<organism evidence="3 4">
    <name type="scientific">Candidatus Faeciplasma avium</name>
    <dbReference type="NCBI Taxonomy" id="2840798"/>
    <lineage>
        <taxon>Bacteria</taxon>
        <taxon>Bacillati</taxon>
        <taxon>Bacillota</taxon>
        <taxon>Clostridia</taxon>
        <taxon>Eubacteriales</taxon>
        <taxon>Oscillospiraceae</taxon>
        <taxon>Oscillospiraceae incertae sedis</taxon>
        <taxon>Candidatus Faeciplasma</taxon>
    </lineage>
</organism>
<dbReference type="Proteomes" id="UP000823960">
    <property type="component" value="Unassembled WGS sequence"/>
</dbReference>
<gene>
    <name evidence="3" type="ORF">IAD28_04190</name>
</gene>
<evidence type="ECO:0000256" key="2">
    <source>
        <dbReference type="SAM" id="SignalP"/>
    </source>
</evidence>
<feature type="compositionally biased region" description="Acidic residues" evidence="1">
    <location>
        <begin position="511"/>
        <end position="524"/>
    </location>
</feature>
<feature type="region of interest" description="Disordered" evidence="1">
    <location>
        <begin position="500"/>
        <end position="553"/>
    </location>
</feature>
<dbReference type="EMBL" id="DVOL01000056">
    <property type="protein sequence ID" value="HIV10876.1"/>
    <property type="molecule type" value="Genomic_DNA"/>
</dbReference>